<comment type="caution">
    <text evidence="1">The sequence shown here is derived from an EMBL/GenBank/DDBJ whole genome shotgun (WGS) entry which is preliminary data.</text>
</comment>
<reference evidence="1" key="1">
    <citation type="submission" date="2020-05" db="EMBL/GenBank/DDBJ databases">
        <title>Large-scale comparative analyses of tick genomes elucidate their genetic diversity and vector capacities.</title>
        <authorList>
            <person name="Jia N."/>
            <person name="Wang J."/>
            <person name="Shi W."/>
            <person name="Du L."/>
            <person name="Sun Y."/>
            <person name="Zhan W."/>
            <person name="Jiang J."/>
            <person name="Wang Q."/>
            <person name="Zhang B."/>
            <person name="Ji P."/>
            <person name="Sakyi L.B."/>
            <person name="Cui X."/>
            <person name="Yuan T."/>
            <person name="Jiang B."/>
            <person name="Yang W."/>
            <person name="Lam T.T.-Y."/>
            <person name="Chang Q."/>
            <person name="Ding S."/>
            <person name="Wang X."/>
            <person name="Zhu J."/>
            <person name="Ruan X."/>
            <person name="Zhao L."/>
            <person name="Wei J."/>
            <person name="Que T."/>
            <person name="Du C."/>
            <person name="Cheng J."/>
            <person name="Dai P."/>
            <person name="Han X."/>
            <person name="Huang E."/>
            <person name="Gao Y."/>
            <person name="Liu J."/>
            <person name="Shao H."/>
            <person name="Ye R."/>
            <person name="Li L."/>
            <person name="Wei W."/>
            <person name="Wang X."/>
            <person name="Wang C."/>
            <person name="Yang T."/>
            <person name="Huo Q."/>
            <person name="Li W."/>
            <person name="Guo W."/>
            <person name="Chen H."/>
            <person name="Zhou L."/>
            <person name="Ni X."/>
            <person name="Tian J."/>
            <person name="Zhou Y."/>
            <person name="Sheng Y."/>
            <person name="Liu T."/>
            <person name="Pan Y."/>
            <person name="Xia L."/>
            <person name="Li J."/>
            <person name="Zhao F."/>
            <person name="Cao W."/>
        </authorList>
    </citation>
    <scope>NUCLEOTIDE SEQUENCE</scope>
    <source>
        <strain evidence="1">Hyas-2018</strain>
    </source>
</reference>
<organism evidence="1 2">
    <name type="scientific">Hyalomma asiaticum</name>
    <name type="common">Tick</name>
    <dbReference type="NCBI Taxonomy" id="266040"/>
    <lineage>
        <taxon>Eukaryota</taxon>
        <taxon>Metazoa</taxon>
        <taxon>Ecdysozoa</taxon>
        <taxon>Arthropoda</taxon>
        <taxon>Chelicerata</taxon>
        <taxon>Arachnida</taxon>
        <taxon>Acari</taxon>
        <taxon>Parasitiformes</taxon>
        <taxon>Ixodida</taxon>
        <taxon>Ixodoidea</taxon>
        <taxon>Ixodidae</taxon>
        <taxon>Hyalomminae</taxon>
        <taxon>Hyalomma</taxon>
    </lineage>
</organism>
<evidence type="ECO:0000313" key="1">
    <source>
        <dbReference type="EMBL" id="KAH6944302.1"/>
    </source>
</evidence>
<evidence type="ECO:0000313" key="2">
    <source>
        <dbReference type="Proteomes" id="UP000821845"/>
    </source>
</evidence>
<proteinExistence type="predicted"/>
<name>A0ACB7TFZ7_HYAAI</name>
<sequence>MWSTTLTRLRASQPKDRRTTTQAVKTSGDVPLNDFVGRTLALGPKYATEPKKSAPVLVAIARRVAKGAPVDERDSLVKECVRLVSRKKPVVSFAYSASAAVYAG</sequence>
<dbReference type="Proteomes" id="UP000821845">
    <property type="component" value="Chromosome 1"/>
</dbReference>
<dbReference type="EMBL" id="CM023481">
    <property type="protein sequence ID" value="KAH6944302.1"/>
    <property type="molecule type" value="Genomic_DNA"/>
</dbReference>
<keyword evidence="2" id="KW-1185">Reference proteome</keyword>
<accession>A0ACB7TFZ7</accession>
<protein>
    <submittedName>
        <fullName evidence="1">Uncharacterized protein</fullName>
    </submittedName>
</protein>
<gene>
    <name evidence="1" type="ORF">HPB50_002650</name>
</gene>